<evidence type="ECO:0000259" key="4">
    <source>
        <dbReference type="SMART" id="SM00796"/>
    </source>
</evidence>
<dbReference type="SUPFAM" id="SSF160467">
    <property type="entry name" value="PH0987 N-terminal domain-like"/>
    <property type="match status" value="1"/>
</dbReference>
<keyword evidence="1" id="KW-0547">Nucleotide-binding</keyword>
<gene>
    <name evidence="5" type="primary">pxpB</name>
    <name evidence="6" type="ORF">KHB02_021105</name>
    <name evidence="5" type="ORF">KHB02_34980</name>
</gene>
<dbReference type="SMART" id="SM00796">
    <property type="entry name" value="AHS1"/>
    <property type="match status" value="1"/>
</dbReference>
<keyword evidence="7" id="KW-1185">Reference proteome</keyword>
<evidence type="ECO:0000256" key="3">
    <source>
        <dbReference type="ARBA" id="ARBA00022840"/>
    </source>
</evidence>
<organism evidence="5">
    <name type="scientific">Neobacillus citreus</name>
    <dbReference type="NCBI Taxonomy" id="2833578"/>
    <lineage>
        <taxon>Bacteria</taxon>
        <taxon>Bacillati</taxon>
        <taxon>Bacillota</taxon>
        <taxon>Bacilli</taxon>
        <taxon>Bacillales</taxon>
        <taxon>Bacillaceae</taxon>
        <taxon>Neobacillus</taxon>
    </lineage>
</organism>
<dbReference type="NCBIfam" id="TIGR00370">
    <property type="entry name" value="5-oxoprolinase subunit PxpB"/>
    <property type="match status" value="1"/>
</dbReference>
<dbReference type="AlphaFoldDB" id="A0A942T7C7"/>
<dbReference type="Pfam" id="PF02682">
    <property type="entry name" value="CT_C_D"/>
    <property type="match status" value="1"/>
</dbReference>
<dbReference type="Gene3D" id="2.40.100.10">
    <property type="entry name" value="Cyclophilin-like"/>
    <property type="match status" value="1"/>
</dbReference>
<evidence type="ECO:0000313" key="5">
    <source>
        <dbReference type="EMBL" id="MBS4186572.1"/>
    </source>
</evidence>
<protein>
    <submittedName>
        <fullName evidence="5">5-oxoprolinase subunit PxpB</fullName>
        <ecNumber evidence="5">3.5.2.9</ecNumber>
    </submittedName>
</protein>
<dbReference type="InterPro" id="IPR010016">
    <property type="entry name" value="PxpB"/>
</dbReference>
<comment type="caution">
    <text evidence="5">The sequence shown here is derived from an EMBL/GenBank/DDBJ whole genome shotgun (WGS) entry which is preliminary data.</text>
</comment>
<sequence>MSNTKVIFPRVNITGERSIRFAFSNQVGKEIFNQVQSFCHMLEKESFLIEEVVPSYHTVTVYLKKDLKKKEPFIQSLLAKWEHQSKGKPDWNPRKLQIPVCYNVEFALDMERVMGHTGLRDSEIISLHSQTEYTVYMIGFLPGFPYLGELNPKLTTPRLPNPRAKVPKGTVGIGGSQTGIYPIECPGGWNIIGKTPLEIYRPDREEPFFIRTGDTLQFTAISQTEFSAIQVQLAKHPESISEFIVEN</sequence>
<dbReference type="Proteomes" id="UP000677265">
    <property type="component" value="Unassembled WGS sequence"/>
</dbReference>
<dbReference type="PANTHER" id="PTHR34698">
    <property type="entry name" value="5-OXOPROLINASE SUBUNIT B"/>
    <property type="match status" value="1"/>
</dbReference>
<dbReference type="GO" id="GO:0005524">
    <property type="term" value="F:ATP binding"/>
    <property type="evidence" value="ECO:0007669"/>
    <property type="project" value="UniProtKB-KW"/>
</dbReference>
<dbReference type="RefSeq" id="WP_213146365.1">
    <property type="nucleotide sequence ID" value="NZ_JAGYPE020000047.1"/>
</dbReference>
<evidence type="ECO:0000256" key="1">
    <source>
        <dbReference type="ARBA" id="ARBA00022741"/>
    </source>
</evidence>
<name>A0A942T7C7_9BACI</name>
<dbReference type="InterPro" id="IPR029000">
    <property type="entry name" value="Cyclophilin-like_dom_sf"/>
</dbReference>
<dbReference type="GO" id="GO:0017168">
    <property type="term" value="F:5-oxoprolinase (ATP-hydrolyzing) activity"/>
    <property type="evidence" value="ECO:0007669"/>
    <property type="project" value="UniProtKB-EC"/>
</dbReference>
<dbReference type="Gene3D" id="3.30.1360.40">
    <property type="match status" value="1"/>
</dbReference>
<dbReference type="InterPro" id="IPR003833">
    <property type="entry name" value="CT_C_D"/>
</dbReference>
<keyword evidence="3" id="KW-0067">ATP-binding</keyword>
<dbReference type="EMBL" id="JAGYPE020000047">
    <property type="protein sequence ID" value="MCH6268029.1"/>
    <property type="molecule type" value="Genomic_DNA"/>
</dbReference>
<evidence type="ECO:0000256" key="2">
    <source>
        <dbReference type="ARBA" id="ARBA00022801"/>
    </source>
</evidence>
<dbReference type="SUPFAM" id="SSF50891">
    <property type="entry name" value="Cyclophilin-like"/>
    <property type="match status" value="1"/>
</dbReference>
<keyword evidence="2 5" id="KW-0378">Hydrolase</keyword>
<feature type="domain" description="Carboxyltransferase" evidence="4">
    <location>
        <begin position="9"/>
        <end position="210"/>
    </location>
</feature>
<accession>A0A942T7C7</accession>
<evidence type="ECO:0000313" key="6">
    <source>
        <dbReference type="EMBL" id="MCH6268029.1"/>
    </source>
</evidence>
<dbReference type="PANTHER" id="PTHR34698:SF2">
    <property type="entry name" value="5-OXOPROLINASE SUBUNIT B"/>
    <property type="match status" value="1"/>
</dbReference>
<reference evidence="5" key="1">
    <citation type="submission" date="2021-05" db="EMBL/GenBank/DDBJ databases">
        <title>Novel Bacillus species.</title>
        <authorList>
            <person name="Liu G."/>
        </authorList>
    </citation>
    <scope>NUCLEOTIDE SEQUENCE</scope>
    <source>
        <strain evidence="5 7">FJAT-50051</strain>
    </source>
</reference>
<proteinExistence type="predicted"/>
<dbReference type="EMBL" id="JAGYPE010000007">
    <property type="protein sequence ID" value="MBS4186572.1"/>
    <property type="molecule type" value="Genomic_DNA"/>
</dbReference>
<evidence type="ECO:0000313" key="7">
    <source>
        <dbReference type="Proteomes" id="UP000677265"/>
    </source>
</evidence>
<dbReference type="EC" id="3.5.2.9" evidence="5"/>